<name>A0A9Q1CM81_HOLLE</name>
<sequence>MYGNLTDSLIRDRTVCGIPDNGLGERLLREDDFMLPEAVKVPFCRPTQSRAKDLGYTWEDKAFIEPFDEVLWKEIQEAGTFFFVNYLAQELQNTIYKAMKSASSHFSITFNHLCTKSVTIPFLVFTL</sequence>
<protein>
    <submittedName>
        <fullName evidence="1">Uncharacterized protein</fullName>
    </submittedName>
</protein>
<comment type="caution">
    <text evidence="1">The sequence shown here is derived from an EMBL/GenBank/DDBJ whole genome shotgun (WGS) entry which is preliminary data.</text>
</comment>
<keyword evidence="2" id="KW-1185">Reference proteome</keyword>
<reference evidence="1" key="1">
    <citation type="submission" date="2021-10" db="EMBL/GenBank/DDBJ databases">
        <title>Tropical sea cucumber genome reveals ecological adaptation and Cuvierian tubules defense mechanism.</title>
        <authorList>
            <person name="Chen T."/>
        </authorList>
    </citation>
    <scope>NUCLEOTIDE SEQUENCE</scope>
    <source>
        <strain evidence="1">Nanhai2018</strain>
        <tissue evidence="1">Muscle</tissue>
    </source>
</reference>
<accession>A0A9Q1CM81</accession>
<organism evidence="1 2">
    <name type="scientific">Holothuria leucospilota</name>
    <name type="common">Black long sea cucumber</name>
    <name type="synonym">Mertensiothuria leucospilota</name>
    <dbReference type="NCBI Taxonomy" id="206669"/>
    <lineage>
        <taxon>Eukaryota</taxon>
        <taxon>Metazoa</taxon>
        <taxon>Echinodermata</taxon>
        <taxon>Eleutherozoa</taxon>
        <taxon>Echinozoa</taxon>
        <taxon>Holothuroidea</taxon>
        <taxon>Aspidochirotacea</taxon>
        <taxon>Aspidochirotida</taxon>
        <taxon>Holothuriidae</taxon>
        <taxon>Holothuria</taxon>
    </lineage>
</organism>
<evidence type="ECO:0000313" key="1">
    <source>
        <dbReference type="EMBL" id="KAJ8047876.1"/>
    </source>
</evidence>
<dbReference type="EMBL" id="JAIZAY010000002">
    <property type="protein sequence ID" value="KAJ8047876.1"/>
    <property type="molecule type" value="Genomic_DNA"/>
</dbReference>
<dbReference type="AlphaFoldDB" id="A0A9Q1CM81"/>
<dbReference type="Proteomes" id="UP001152320">
    <property type="component" value="Chromosome 2"/>
</dbReference>
<evidence type="ECO:0000313" key="2">
    <source>
        <dbReference type="Proteomes" id="UP001152320"/>
    </source>
</evidence>
<gene>
    <name evidence="1" type="ORF">HOLleu_06999</name>
</gene>
<proteinExistence type="predicted"/>